<evidence type="ECO:0000313" key="3">
    <source>
        <dbReference type="EMBL" id="CAI8020588.1"/>
    </source>
</evidence>
<proteinExistence type="predicted"/>
<feature type="transmembrane region" description="Helical" evidence="2">
    <location>
        <begin position="116"/>
        <end position="140"/>
    </location>
</feature>
<name>A0AA35WGH6_GEOBA</name>
<reference evidence="3" key="1">
    <citation type="submission" date="2023-03" db="EMBL/GenBank/DDBJ databases">
        <authorList>
            <person name="Steffen K."/>
            <person name="Cardenas P."/>
        </authorList>
    </citation>
    <scope>NUCLEOTIDE SEQUENCE</scope>
</reference>
<protein>
    <submittedName>
        <fullName evidence="3">Uncharacterized protein</fullName>
    </submittedName>
</protein>
<keyword evidence="2" id="KW-0472">Membrane</keyword>
<feature type="compositionally biased region" description="Basic and acidic residues" evidence="1">
    <location>
        <begin position="52"/>
        <end position="64"/>
    </location>
</feature>
<keyword evidence="2" id="KW-1133">Transmembrane helix</keyword>
<gene>
    <name evidence="3" type="ORF">GBAR_LOCUS12304</name>
</gene>
<evidence type="ECO:0000313" key="4">
    <source>
        <dbReference type="Proteomes" id="UP001174909"/>
    </source>
</evidence>
<evidence type="ECO:0000256" key="1">
    <source>
        <dbReference type="SAM" id="MobiDB-lite"/>
    </source>
</evidence>
<keyword evidence="2" id="KW-0812">Transmembrane</keyword>
<sequence>MASPGSGERSPLVESDEHGHFRSFSALSEDGGHPDRPRHPRSQRPRGWRNRTHSDDEGTQYDHRTKYKRQSPNQMPKLEPHGPREEEGEPEGEPGRGGEIEPEPQVEEVVKLWKRVALCITFALLPLTLLFIGCVTLGAYTTDKVHKVNSEEWSVWVSNTEALRVSDITNKELRWYSGDVCIEKVSTNDYQKQVEVSLVRITCSEVKKRRVYENITKEFTHGSTHKLSFFWTADTEILLQMRIGLIPNITTTRWLNVYVIKTTDQRRECVARNMPTGYLHRWQFNYNGTSSENTNCTSDDNITAECSSPLYGIDKTDRYLVCMFSSLYGESWHHHVVTYNLQINGSVYDLSDTAPYENKECRLDQSQCCNNYGSVFQEMYEPTCVFIHNTAPSSSLEANELSFPMKVKPHSKWDAVVACWLLAFVFALCLVLSIVCIVGRVKYHKAHPDRYCAELKIAGHICLRV</sequence>
<dbReference type="Proteomes" id="UP001174909">
    <property type="component" value="Unassembled WGS sequence"/>
</dbReference>
<keyword evidence="4" id="KW-1185">Reference proteome</keyword>
<feature type="compositionally biased region" description="Basic residues" evidence="1">
    <location>
        <begin position="38"/>
        <end position="51"/>
    </location>
</feature>
<accession>A0AA35WGH6</accession>
<feature type="region of interest" description="Disordered" evidence="1">
    <location>
        <begin position="1"/>
        <end position="103"/>
    </location>
</feature>
<dbReference type="EMBL" id="CASHTH010001837">
    <property type="protein sequence ID" value="CAI8020588.1"/>
    <property type="molecule type" value="Genomic_DNA"/>
</dbReference>
<dbReference type="AlphaFoldDB" id="A0AA35WGH6"/>
<organism evidence="3 4">
    <name type="scientific">Geodia barretti</name>
    <name type="common">Barrett's horny sponge</name>
    <dbReference type="NCBI Taxonomy" id="519541"/>
    <lineage>
        <taxon>Eukaryota</taxon>
        <taxon>Metazoa</taxon>
        <taxon>Porifera</taxon>
        <taxon>Demospongiae</taxon>
        <taxon>Heteroscleromorpha</taxon>
        <taxon>Tetractinellida</taxon>
        <taxon>Astrophorina</taxon>
        <taxon>Geodiidae</taxon>
        <taxon>Geodia</taxon>
    </lineage>
</organism>
<comment type="caution">
    <text evidence="3">The sequence shown here is derived from an EMBL/GenBank/DDBJ whole genome shotgun (WGS) entry which is preliminary data.</text>
</comment>
<evidence type="ECO:0000256" key="2">
    <source>
        <dbReference type="SAM" id="Phobius"/>
    </source>
</evidence>
<feature type="transmembrane region" description="Helical" evidence="2">
    <location>
        <begin position="415"/>
        <end position="438"/>
    </location>
</feature>